<dbReference type="AlphaFoldDB" id="A0A5A9GBX5"/>
<feature type="domain" description="Helix-turn-helix" evidence="1">
    <location>
        <begin position="6"/>
        <end position="56"/>
    </location>
</feature>
<organism evidence="2 3">
    <name type="scientific">Azospirillum lipoferum</name>
    <dbReference type="NCBI Taxonomy" id="193"/>
    <lineage>
        <taxon>Bacteria</taxon>
        <taxon>Pseudomonadati</taxon>
        <taxon>Pseudomonadota</taxon>
        <taxon>Alphaproteobacteria</taxon>
        <taxon>Rhodospirillales</taxon>
        <taxon>Azospirillaceae</taxon>
        <taxon>Azospirillum</taxon>
    </lineage>
</organism>
<dbReference type="InterPro" id="IPR009061">
    <property type="entry name" value="DNA-bd_dom_put_sf"/>
</dbReference>
<evidence type="ECO:0000259" key="1">
    <source>
        <dbReference type="Pfam" id="PF12728"/>
    </source>
</evidence>
<comment type="caution">
    <text evidence="2">The sequence shown here is derived from an EMBL/GenBank/DDBJ whole genome shotgun (WGS) entry which is preliminary data.</text>
</comment>
<protein>
    <submittedName>
        <fullName evidence="2">Helix-turn-helix domain-containing protein</fullName>
    </submittedName>
</protein>
<dbReference type="SUPFAM" id="SSF46955">
    <property type="entry name" value="Putative DNA-binding domain"/>
    <property type="match status" value="1"/>
</dbReference>
<sequence>MIDDIYFTDEEAAEQLRLSAWTLRQWRCKGRGPKFMKIGRRVLYRKKDILSFVTSNTYSSTSQYLEDININLRTSTPPPDEEENAV</sequence>
<reference evidence="2 3" key="1">
    <citation type="submission" date="2019-08" db="EMBL/GenBank/DDBJ databases">
        <authorList>
            <person name="Grouzdev D."/>
            <person name="Tikhonova E."/>
            <person name="Kravchenko I."/>
        </authorList>
    </citation>
    <scope>NUCLEOTIDE SEQUENCE [LARGE SCALE GENOMIC DNA]</scope>
    <source>
        <strain evidence="2 3">59b</strain>
    </source>
</reference>
<dbReference type="OrthoDB" id="9806994at2"/>
<dbReference type="InterPro" id="IPR041657">
    <property type="entry name" value="HTH_17"/>
</dbReference>
<dbReference type="Pfam" id="PF12728">
    <property type="entry name" value="HTH_17"/>
    <property type="match status" value="1"/>
</dbReference>
<evidence type="ECO:0000313" key="3">
    <source>
        <dbReference type="Proteomes" id="UP000324927"/>
    </source>
</evidence>
<dbReference type="EMBL" id="VTTN01000018">
    <property type="protein sequence ID" value="KAA0591980.1"/>
    <property type="molecule type" value="Genomic_DNA"/>
</dbReference>
<dbReference type="Proteomes" id="UP000324927">
    <property type="component" value="Unassembled WGS sequence"/>
</dbReference>
<proteinExistence type="predicted"/>
<accession>A0A5A9GBX5</accession>
<dbReference type="RefSeq" id="WP_149234572.1">
    <property type="nucleotide sequence ID" value="NZ_JALJXJ010000008.1"/>
</dbReference>
<evidence type="ECO:0000313" key="2">
    <source>
        <dbReference type="EMBL" id="KAA0591980.1"/>
    </source>
</evidence>
<gene>
    <name evidence="2" type="ORF">FZ942_29195</name>
</gene>
<name>A0A5A9GBX5_AZOLI</name>
<keyword evidence="3" id="KW-1185">Reference proteome</keyword>